<accession>X1FZ19</accession>
<comment type="caution">
    <text evidence="1">The sequence shown here is derived from an EMBL/GenBank/DDBJ whole genome shotgun (WGS) entry which is preliminary data.</text>
</comment>
<proteinExistence type="predicted"/>
<dbReference type="AlphaFoldDB" id="X1FZ19"/>
<sequence>PKQLNYIKRVRDLARLIANAYLTHREELGLPLLKGENIG</sequence>
<organism evidence="1">
    <name type="scientific">marine sediment metagenome</name>
    <dbReference type="NCBI Taxonomy" id="412755"/>
    <lineage>
        <taxon>unclassified sequences</taxon>
        <taxon>metagenomes</taxon>
        <taxon>ecological metagenomes</taxon>
    </lineage>
</organism>
<dbReference type="EMBL" id="BARU01020552">
    <property type="protein sequence ID" value="GAH50257.1"/>
    <property type="molecule type" value="Genomic_DNA"/>
</dbReference>
<feature type="non-terminal residue" evidence="1">
    <location>
        <position position="1"/>
    </location>
</feature>
<dbReference type="Gene3D" id="1.20.58.180">
    <property type="entry name" value="Class II aaRS and biotin synthetases, domain 2"/>
    <property type="match status" value="1"/>
</dbReference>
<evidence type="ECO:0000313" key="1">
    <source>
        <dbReference type="EMBL" id="GAH50257.1"/>
    </source>
</evidence>
<name>X1FZ19_9ZZZZ</name>
<protein>
    <submittedName>
        <fullName evidence="1">Uncharacterized protein</fullName>
    </submittedName>
</protein>
<gene>
    <name evidence="1" type="ORF">S03H2_33734</name>
</gene>
<reference evidence="1" key="1">
    <citation type="journal article" date="2014" name="Front. Microbiol.">
        <title>High frequency of phylogenetically diverse reductive dehalogenase-homologous genes in deep subseafloor sedimentary metagenomes.</title>
        <authorList>
            <person name="Kawai M."/>
            <person name="Futagami T."/>
            <person name="Toyoda A."/>
            <person name="Takaki Y."/>
            <person name="Nishi S."/>
            <person name="Hori S."/>
            <person name="Arai W."/>
            <person name="Tsubouchi T."/>
            <person name="Morono Y."/>
            <person name="Uchiyama I."/>
            <person name="Ito T."/>
            <person name="Fujiyama A."/>
            <person name="Inagaki F."/>
            <person name="Takami H."/>
        </authorList>
    </citation>
    <scope>NUCLEOTIDE SEQUENCE</scope>
    <source>
        <strain evidence="1">Expedition CK06-06</strain>
    </source>
</reference>